<evidence type="ECO:0000256" key="6">
    <source>
        <dbReference type="ARBA" id="ARBA00022777"/>
    </source>
</evidence>
<evidence type="ECO:0000256" key="4">
    <source>
        <dbReference type="ARBA" id="ARBA00022679"/>
    </source>
</evidence>
<keyword evidence="6" id="KW-0418">Kinase</keyword>
<feature type="compositionally biased region" description="Pro residues" evidence="11">
    <location>
        <begin position="736"/>
        <end position="746"/>
    </location>
</feature>
<keyword evidence="5 10" id="KW-0547">Nucleotide-binding</keyword>
<dbReference type="PROSITE" id="PS00107">
    <property type="entry name" value="PROTEIN_KINASE_ATP"/>
    <property type="match status" value="1"/>
</dbReference>
<comment type="catalytic activity">
    <reaction evidence="8">
        <text>L-threonyl-[protein] + ATP = O-phospho-L-threonyl-[protein] + ADP + H(+)</text>
        <dbReference type="Rhea" id="RHEA:46608"/>
        <dbReference type="Rhea" id="RHEA-COMP:11060"/>
        <dbReference type="Rhea" id="RHEA-COMP:11605"/>
        <dbReference type="ChEBI" id="CHEBI:15378"/>
        <dbReference type="ChEBI" id="CHEBI:30013"/>
        <dbReference type="ChEBI" id="CHEBI:30616"/>
        <dbReference type="ChEBI" id="CHEBI:61977"/>
        <dbReference type="ChEBI" id="CHEBI:456216"/>
        <dbReference type="EC" id="2.7.11.1"/>
    </reaction>
</comment>
<keyword evidence="7 10" id="KW-0067">ATP-binding</keyword>
<evidence type="ECO:0000256" key="5">
    <source>
        <dbReference type="ARBA" id="ARBA00022741"/>
    </source>
</evidence>
<dbReference type="OrthoDB" id="248923at2759"/>
<keyword evidence="14" id="KW-1185">Reference proteome</keyword>
<feature type="region of interest" description="Disordered" evidence="11">
    <location>
        <begin position="401"/>
        <end position="466"/>
    </location>
</feature>
<feature type="region of interest" description="Disordered" evidence="11">
    <location>
        <begin position="709"/>
        <end position="779"/>
    </location>
</feature>
<dbReference type="RefSeq" id="XP_024723174.1">
    <property type="nucleotide sequence ID" value="XM_024861654.1"/>
</dbReference>
<feature type="region of interest" description="Disordered" evidence="11">
    <location>
        <begin position="520"/>
        <end position="544"/>
    </location>
</feature>
<organism evidence="13 14">
    <name type="scientific">Amorphotheca resinae ATCC 22711</name>
    <dbReference type="NCBI Taxonomy" id="857342"/>
    <lineage>
        <taxon>Eukaryota</taxon>
        <taxon>Fungi</taxon>
        <taxon>Dikarya</taxon>
        <taxon>Ascomycota</taxon>
        <taxon>Pezizomycotina</taxon>
        <taxon>Leotiomycetes</taxon>
        <taxon>Helotiales</taxon>
        <taxon>Amorphothecaceae</taxon>
        <taxon>Amorphotheca</taxon>
    </lineage>
</organism>
<comment type="similarity">
    <text evidence="1">Belongs to the protein kinase superfamily. STE Ser/Thr protein kinase family. STE20 subfamily.</text>
</comment>
<feature type="compositionally biased region" description="Low complexity" evidence="11">
    <location>
        <begin position="632"/>
        <end position="648"/>
    </location>
</feature>
<evidence type="ECO:0000256" key="11">
    <source>
        <dbReference type="SAM" id="MobiDB-lite"/>
    </source>
</evidence>
<dbReference type="GO" id="GO:0005524">
    <property type="term" value="F:ATP binding"/>
    <property type="evidence" value="ECO:0007669"/>
    <property type="project" value="UniProtKB-UniRule"/>
</dbReference>
<dbReference type="PANTHER" id="PTHR48012">
    <property type="entry name" value="STERILE20-LIKE KINASE, ISOFORM B-RELATED"/>
    <property type="match status" value="1"/>
</dbReference>
<dbReference type="Proteomes" id="UP000241818">
    <property type="component" value="Unassembled WGS sequence"/>
</dbReference>
<evidence type="ECO:0000313" key="14">
    <source>
        <dbReference type="Proteomes" id="UP000241818"/>
    </source>
</evidence>
<evidence type="ECO:0000256" key="2">
    <source>
        <dbReference type="ARBA" id="ARBA00012513"/>
    </source>
</evidence>
<dbReference type="FunFam" id="1.10.510.10:FF:000670">
    <property type="entry name" value="Serine/threonin protein kinase, putative"/>
    <property type="match status" value="1"/>
</dbReference>
<evidence type="ECO:0000256" key="10">
    <source>
        <dbReference type="PROSITE-ProRule" id="PRU10141"/>
    </source>
</evidence>
<dbReference type="SUPFAM" id="SSF56112">
    <property type="entry name" value="Protein kinase-like (PK-like)"/>
    <property type="match status" value="1"/>
</dbReference>
<keyword evidence="4" id="KW-0808">Transferase</keyword>
<evidence type="ECO:0000256" key="8">
    <source>
        <dbReference type="ARBA" id="ARBA00047899"/>
    </source>
</evidence>
<protein>
    <recommendedName>
        <fullName evidence="2">non-specific serine/threonine protein kinase</fullName>
        <ecNumber evidence="2">2.7.11.1</ecNumber>
    </recommendedName>
</protein>
<dbReference type="Gene3D" id="1.10.510.10">
    <property type="entry name" value="Transferase(Phosphotransferase) domain 1"/>
    <property type="match status" value="1"/>
</dbReference>
<dbReference type="InterPro" id="IPR000719">
    <property type="entry name" value="Prot_kinase_dom"/>
</dbReference>
<dbReference type="STRING" id="857342.A0A2T3B8B8"/>
<sequence length="823" mass="90720">MDRLQVRPTEFSSVKAKAIEDARQMQATVIELANKAGKPPPKYALLELIGKGSFGRVYKGKDMTSADIVAVKIIDIDESDTVNPRNADSYSEFLKEVNALRILSDNRARNINHVIEALPVGQSMWMITEYCGGGSIATLMKPTAPGGLQEKWIIPILREVAEAIKWVHQAGIIHRDIKCANVLITEEGGVQLCDFGVAGIIENKLDKRSTVIGTPHWMAPELFSPTPSYGKEVDIWAFGSMVYEMATGLPPNAANLIPYERLGSHLKNHVPRLEGGNYSNDLRSLVAYCLEELPTARPTIEQVQKHPYIYNTSSRYPASSLTHLVRAFKMWEDHGGSRKSLFMLGGAQGPSAEGSSSSLLDDEWNFSTTASFDQEVSRESTAQDVYEAYGTSVELDGFFSEETSRPQKPQAQKQSRRRPPPEALARIPAPLEKIFDPNTLSNYEDNSRNHYGRQMQQPASDLPLRDDSAQTSIRDTMIDLGGHDSDTGLSSFPDMETIRAGRRTQEESDDEYASTLHDFSRPALSDPADVNPNRRTQDWKFPTMVPPASADPEVSRFPMVYDVPYPSVTPGSGDRPALVHHPTEPLGAFGGGLMGQSQPTLDRLSMRESLIDLDMSMPDVIPDIFPSDGRPSTASSDVESETSDVTTSTNPFALERHVSLIQPHSALHADQVDSSIYITEESIMPTHLQSANPVNDLAEISAFSASDAEGQNGYNNGDMQSSTYGATVFSDSESGPMPPQLRPPKTPPRRSSDQPYAFAHFPELPNPPSERALSGLASNEEMKDEFNRMLGAMTAQLEAFRDVYASSQITNTRREKKDGDKKF</sequence>
<dbReference type="GeneID" id="36569735"/>
<evidence type="ECO:0000256" key="7">
    <source>
        <dbReference type="ARBA" id="ARBA00022840"/>
    </source>
</evidence>
<proteinExistence type="inferred from homology"/>
<gene>
    <name evidence="13" type="ORF">M430DRAFT_116982</name>
</gene>
<dbReference type="PANTHER" id="PTHR48012:SF10">
    <property type="entry name" value="FI20177P1"/>
    <property type="match status" value="1"/>
</dbReference>
<evidence type="ECO:0000313" key="13">
    <source>
        <dbReference type="EMBL" id="PSS23128.1"/>
    </source>
</evidence>
<reference evidence="13 14" key="1">
    <citation type="journal article" date="2018" name="New Phytol.">
        <title>Comparative genomics and transcriptomics depict ericoid mycorrhizal fungi as versatile saprotrophs and plant mutualists.</title>
        <authorList>
            <person name="Martino E."/>
            <person name="Morin E."/>
            <person name="Grelet G.A."/>
            <person name="Kuo A."/>
            <person name="Kohler A."/>
            <person name="Daghino S."/>
            <person name="Barry K.W."/>
            <person name="Cichocki N."/>
            <person name="Clum A."/>
            <person name="Dockter R.B."/>
            <person name="Hainaut M."/>
            <person name="Kuo R.C."/>
            <person name="LaButti K."/>
            <person name="Lindahl B.D."/>
            <person name="Lindquist E.A."/>
            <person name="Lipzen A."/>
            <person name="Khouja H.R."/>
            <person name="Magnuson J."/>
            <person name="Murat C."/>
            <person name="Ohm R.A."/>
            <person name="Singer S.W."/>
            <person name="Spatafora J.W."/>
            <person name="Wang M."/>
            <person name="Veneault-Fourrey C."/>
            <person name="Henrissat B."/>
            <person name="Grigoriev I.V."/>
            <person name="Martin F.M."/>
            <person name="Perotto S."/>
        </authorList>
    </citation>
    <scope>NUCLEOTIDE SEQUENCE [LARGE SCALE GENOMIC DNA]</scope>
    <source>
        <strain evidence="13 14">ATCC 22711</strain>
    </source>
</reference>
<dbReference type="InParanoid" id="A0A2T3B8B8"/>
<dbReference type="GO" id="GO:0005737">
    <property type="term" value="C:cytoplasm"/>
    <property type="evidence" value="ECO:0007669"/>
    <property type="project" value="TreeGrafter"/>
</dbReference>
<dbReference type="GO" id="GO:0004674">
    <property type="term" value="F:protein serine/threonine kinase activity"/>
    <property type="evidence" value="ECO:0007669"/>
    <property type="project" value="UniProtKB-KW"/>
</dbReference>
<dbReference type="InterPro" id="IPR017441">
    <property type="entry name" value="Protein_kinase_ATP_BS"/>
</dbReference>
<evidence type="ECO:0000256" key="1">
    <source>
        <dbReference type="ARBA" id="ARBA00008874"/>
    </source>
</evidence>
<dbReference type="Pfam" id="PF00069">
    <property type="entry name" value="Pkinase"/>
    <property type="match status" value="1"/>
</dbReference>
<feature type="domain" description="Protein kinase" evidence="12">
    <location>
        <begin position="43"/>
        <end position="309"/>
    </location>
</feature>
<dbReference type="InterPro" id="IPR008271">
    <property type="entry name" value="Ser/Thr_kinase_AS"/>
</dbReference>
<dbReference type="AlphaFoldDB" id="A0A2T3B8B8"/>
<feature type="compositionally biased region" description="Polar residues" evidence="11">
    <location>
        <begin position="712"/>
        <end position="733"/>
    </location>
</feature>
<dbReference type="InterPro" id="IPR050629">
    <property type="entry name" value="STE20/SPS1-PAK"/>
</dbReference>
<dbReference type="EC" id="2.7.11.1" evidence="2"/>
<evidence type="ECO:0000256" key="9">
    <source>
        <dbReference type="ARBA" id="ARBA00048679"/>
    </source>
</evidence>
<dbReference type="InterPro" id="IPR011009">
    <property type="entry name" value="Kinase-like_dom_sf"/>
</dbReference>
<keyword evidence="3" id="KW-0723">Serine/threonine-protein kinase</keyword>
<accession>A0A2T3B8B8</accession>
<evidence type="ECO:0000259" key="12">
    <source>
        <dbReference type="PROSITE" id="PS50011"/>
    </source>
</evidence>
<dbReference type="SMART" id="SM00220">
    <property type="entry name" value="S_TKc"/>
    <property type="match status" value="1"/>
</dbReference>
<feature type="region of interest" description="Disordered" evidence="11">
    <location>
        <begin position="626"/>
        <end position="648"/>
    </location>
</feature>
<dbReference type="PROSITE" id="PS00108">
    <property type="entry name" value="PROTEIN_KINASE_ST"/>
    <property type="match status" value="1"/>
</dbReference>
<dbReference type="PROSITE" id="PS50011">
    <property type="entry name" value="PROTEIN_KINASE_DOM"/>
    <property type="match status" value="1"/>
</dbReference>
<dbReference type="EMBL" id="KZ679008">
    <property type="protein sequence ID" value="PSS23128.1"/>
    <property type="molecule type" value="Genomic_DNA"/>
</dbReference>
<evidence type="ECO:0000256" key="3">
    <source>
        <dbReference type="ARBA" id="ARBA00022527"/>
    </source>
</evidence>
<feature type="binding site" evidence="10">
    <location>
        <position position="72"/>
    </location>
    <ligand>
        <name>ATP</name>
        <dbReference type="ChEBI" id="CHEBI:30616"/>
    </ligand>
</feature>
<name>A0A2T3B8B8_AMORE</name>
<comment type="catalytic activity">
    <reaction evidence="9">
        <text>L-seryl-[protein] + ATP = O-phospho-L-seryl-[protein] + ADP + H(+)</text>
        <dbReference type="Rhea" id="RHEA:17989"/>
        <dbReference type="Rhea" id="RHEA-COMP:9863"/>
        <dbReference type="Rhea" id="RHEA-COMP:11604"/>
        <dbReference type="ChEBI" id="CHEBI:15378"/>
        <dbReference type="ChEBI" id="CHEBI:29999"/>
        <dbReference type="ChEBI" id="CHEBI:30616"/>
        <dbReference type="ChEBI" id="CHEBI:83421"/>
        <dbReference type="ChEBI" id="CHEBI:456216"/>
        <dbReference type="EC" id="2.7.11.1"/>
    </reaction>
</comment>